<name>A0A4C1SPU1_EUMVA</name>
<evidence type="ECO:0000256" key="1">
    <source>
        <dbReference type="SAM" id="MobiDB-lite"/>
    </source>
</evidence>
<dbReference type="Proteomes" id="UP000299102">
    <property type="component" value="Unassembled WGS sequence"/>
</dbReference>
<sequence>MCQERSARSAETLGFGLRRLRLALCAGDGVTCWHEAIPSVSHFGHAQFRPTPCASDRTFPPVIKRLPPALFKSEPGLVMELRLKAGQKKKLRNGSGSKSKARPEP</sequence>
<organism evidence="2 3">
    <name type="scientific">Eumeta variegata</name>
    <name type="common">Bagworm moth</name>
    <name type="synonym">Eumeta japonica</name>
    <dbReference type="NCBI Taxonomy" id="151549"/>
    <lineage>
        <taxon>Eukaryota</taxon>
        <taxon>Metazoa</taxon>
        <taxon>Ecdysozoa</taxon>
        <taxon>Arthropoda</taxon>
        <taxon>Hexapoda</taxon>
        <taxon>Insecta</taxon>
        <taxon>Pterygota</taxon>
        <taxon>Neoptera</taxon>
        <taxon>Endopterygota</taxon>
        <taxon>Lepidoptera</taxon>
        <taxon>Glossata</taxon>
        <taxon>Ditrysia</taxon>
        <taxon>Tineoidea</taxon>
        <taxon>Psychidae</taxon>
        <taxon>Oiketicinae</taxon>
        <taxon>Eumeta</taxon>
    </lineage>
</organism>
<feature type="region of interest" description="Disordered" evidence="1">
    <location>
        <begin position="84"/>
        <end position="105"/>
    </location>
</feature>
<dbReference type="AlphaFoldDB" id="A0A4C1SPU1"/>
<protein>
    <submittedName>
        <fullName evidence="2">Uncharacterized protein</fullName>
    </submittedName>
</protein>
<gene>
    <name evidence="2" type="ORF">EVAR_2559_1</name>
</gene>
<comment type="caution">
    <text evidence="2">The sequence shown here is derived from an EMBL/GenBank/DDBJ whole genome shotgun (WGS) entry which is preliminary data.</text>
</comment>
<proteinExistence type="predicted"/>
<evidence type="ECO:0000313" key="3">
    <source>
        <dbReference type="Proteomes" id="UP000299102"/>
    </source>
</evidence>
<dbReference type="EMBL" id="BGZK01000009">
    <property type="protein sequence ID" value="GBP03071.1"/>
    <property type="molecule type" value="Genomic_DNA"/>
</dbReference>
<keyword evidence="3" id="KW-1185">Reference proteome</keyword>
<evidence type="ECO:0000313" key="2">
    <source>
        <dbReference type="EMBL" id="GBP03071.1"/>
    </source>
</evidence>
<accession>A0A4C1SPU1</accession>
<reference evidence="2 3" key="1">
    <citation type="journal article" date="2019" name="Commun. Biol.">
        <title>The bagworm genome reveals a unique fibroin gene that provides high tensile strength.</title>
        <authorList>
            <person name="Kono N."/>
            <person name="Nakamura H."/>
            <person name="Ohtoshi R."/>
            <person name="Tomita M."/>
            <person name="Numata K."/>
            <person name="Arakawa K."/>
        </authorList>
    </citation>
    <scope>NUCLEOTIDE SEQUENCE [LARGE SCALE GENOMIC DNA]</scope>
</reference>